<dbReference type="PANTHER" id="PTHR21017:SF17">
    <property type="entry name" value="PROTEIN NIPSNAP"/>
    <property type="match status" value="1"/>
</dbReference>
<evidence type="ECO:0000256" key="1">
    <source>
        <dbReference type="ARBA" id="ARBA00005291"/>
    </source>
</evidence>
<dbReference type="EMBL" id="FMXQ01000003">
    <property type="protein sequence ID" value="SDB22424.1"/>
    <property type="molecule type" value="Genomic_DNA"/>
</dbReference>
<accession>A0A1G6BP51</accession>
<organism evidence="3 4">
    <name type="scientific">Bauldia litoralis</name>
    <dbReference type="NCBI Taxonomy" id="665467"/>
    <lineage>
        <taxon>Bacteria</taxon>
        <taxon>Pseudomonadati</taxon>
        <taxon>Pseudomonadota</taxon>
        <taxon>Alphaproteobacteria</taxon>
        <taxon>Hyphomicrobiales</taxon>
        <taxon>Kaistiaceae</taxon>
        <taxon>Bauldia</taxon>
    </lineage>
</organism>
<evidence type="ECO:0000259" key="2">
    <source>
        <dbReference type="Pfam" id="PF07978"/>
    </source>
</evidence>
<dbReference type="STRING" id="665467.SAMN02982931_01684"/>
<keyword evidence="4" id="KW-1185">Reference proteome</keyword>
<dbReference type="Gene3D" id="3.30.70.100">
    <property type="match status" value="1"/>
</dbReference>
<feature type="domain" description="NIPSNAP" evidence="2">
    <location>
        <begin position="4"/>
        <end position="101"/>
    </location>
</feature>
<dbReference type="PANTHER" id="PTHR21017">
    <property type="entry name" value="NIPSNAP-RELATED"/>
    <property type="match status" value="1"/>
</dbReference>
<dbReference type="Proteomes" id="UP000199071">
    <property type="component" value="Unassembled WGS sequence"/>
</dbReference>
<dbReference type="SUPFAM" id="SSF54909">
    <property type="entry name" value="Dimeric alpha+beta barrel"/>
    <property type="match status" value="1"/>
</dbReference>
<sequence>MIVEHRTYTFRPGTLQPWMKKYETEGLPIQKRHLGHFMGIFTTEFGNIHQTVMLWAYDSFEDRDRRRGAMADDPAWQKYIGEIWSMDAIQSQEVRLLKPSASTPLIG</sequence>
<evidence type="ECO:0000313" key="4">
    <source>
        <dbReference type="Proteomes" id="UP000199071"/>
    </source>
</evidence>
<dbReference type="InterPro" id="IPR012577">
    <property type="entry name" value="NIPSNAP"/>
</dbReference>
<dbReference type="Pfam" id="PF07978">
    <property type="entry name" value="NIPSNAP"/>
    <property type="match status" value="1"/>
</dbReference>
<dbReference type="RefSeq" id="WP_090875969.1">
    <property type="nucleotide sequence ID" value="NZ_FMXQ01000003.1"/>
</dbReference>
<dbReference type="AlphaFoldDB" id="A0A1G6BP51"/>
<comment type="similarity">
    <text evidence="1">Belongs to the NipSnap family.</text>
</comment>
<protein>
    <submittedName>
        <fullName evidence="3">NIPSNAP protein</fullName>
    </submittedName>
</protein>
<dbReference type="InterPro" id="IPR051557">
    <property type="entry name" value="NipSnap_domain"/>
</dbReference>
<dbReference type="OrthoDB" id="4124121at2"/>
<name>A0A1G6BP51_9HYPH</name>
<dbReference type="InterPro" id="IPR011008">
    <property type="entry name" value="Dimeric_a/b-barrel"/>
</dbReference>
<evidence type="ECO:0000313" key="3">
    <source>
        <dbReference type="EMBL" id="SDB22424.1"/>
    </source>
</evidence>
<proteinExistence type="inferred from homology"/>
<gene>
    <name evidence="3" type="ORF">SAMN02982931_01684</name>
</gene>
<reference evidence="3 4" key="1">
    <citation type="submission" date="2016-10" db="EMBL/GenBank/DDBJ databases">
        <authorList>
            <person name="de Groot N.N."/>
        </authorList>
    </citation>
    <scope>NUCLEOTIDE SEQUENCE [LARGE SCALE GENOMIC DNA]</scope>
    <source>
        <strain evidence="3 4">ATCC 35022</strain>
    </source>
</reference>